<dbReference type="EMBL" id="BMAT01006968">
    <property type="protein sequence ID" value="GFS23320.1"/>
    <property type="molecule type" value="Genomic_DNA"/>
</dbReference>
<evidence type="ECO:0000313" key="2">
    <source>
        <dbReference type="EMBL" id="GFS23320.1"/>
    </source>
</evidence>
<dbReference type="AlphaFoldDB" id="A0AAV4JM07"/>
<feature type="compositionally biased region" description="Low complexity" evidence="1">
    <location>
        <begin position="131"/>
        <end position="155"/>
    </location>
</feature>
<name>A0AAV4JM07_9GAST</name>
<evidence type="ECO:0000256" key="1">
    <source>
        <dbReference type="SAM" id="MobiDB-lite"/>
    </source>
</evidence>
<reference evidence="2 3" key="1">
    <citation type="journal article" date="2021" name="Elife">
        <title>Chloroplast acquisition without the gene transfer in kleptoplastic sea slugs, Plakobranchus ocellatus.</title>
        <authorList>
            <person name="Maeda T."/>
            <person name="Takahashi S."/>
            <person name="Yoshida T."/>
            <person name="Shimamura S."/>
            <person name="Takaki Y."/>
            <person name="Nagai Y."/>
            <person name="Toyoda A."/>
            <person name="Suzuki Y."/>
            <person name="Arimoto A."/>
            <person name="Ishii H."/>
            <person name="Satoh N."/>
            <person name="Nishiyama T."/>
            <person name="Hasebe M."/>
            <person name="Maruyama T."/>
            <person name="Minagawa J."/>
            <person name="Obokata J."/>
            <person name="Shigenobu S."/>
        </authorList>
    </citation>
    <scope>NUCLEOTIDE SEQUENCE [LARGE SCALE GENOMIC DNA]</scope>
</reference>
<proteinExistence type="predicted"/>
<keyword evidence="3" id="KW-1185">Reference proteome</keyword>
<sequence>MKREWRKIIEDHKMRNPASTSLDKIIFPRLLSKLNEEMGMKVPQNLISGFRACGIVPLDAETVLKKYPAAAVAENERRVAKVPYVVLEYLQKFKYSPGGKQTPRVSLKKVNIEPGKSITAADLASASAPQASSSVGLSAASSSSSGPSAASRPALPKTTSSTRDVSADEDSDSEDFSDDSEEEWQPPRKAPRNVFRDF</sequence>
<gene>
    <name evidence="2" type="ORF">ElyMa_003386800</name>
</gene>
<organism evidence="2 3">
    <name type="scientific">Elysia marginata</name>
    <dbReference type="NCBI Taxonomy" id="1093978"/>
    <lineage>
        <taxon>Eukaryota</taxon>
        <taxon>Metazoa</taxon>
        <taxon>Spiralia</taxon>
        <taxon>Lophotrochozoa</taxon>
        <taxon>Mollusca</taxon>
        <taxon>Gastropoda</taxon>
        <taxon>Heterobranchia</taxon>
        <taxon>Euthyneura</taxon>
        <taxon>Panpulmonata</taxon>
        <taxon>Sacoglossa</taxon>
        <taxon>Placobranchoidea</taxon>
        <taxon>Plakobranchidae</taxon>
        <taxon>Elysia</taxon>
    </lineage>
</organism>
<dbReference type="Proteomes" id="UP000762676">
    <property type="component" value="Unassembled WGS sequence"/>
</dbReference>
<accession>A0AAV4JM07</accession>
<evidence type="ECO:0000313" key="3">
    <source>
        <dbReference type="Proteomes" id="UP000762676"/>
    </source>
</evidence>
<feature type="region of interest" description="Disordered" evidence="1">
    <location>
        <begin position="131"/>
        <end position="198"/>
    </location>
</feature>
<feature type="compositionally biased region" description="Acidic residues" evidence="1">
    <location>
        <begin position="167"/>
        <end position="184"/>
    </location>
</feature>
<protein>
    <submittedName>
        <fullName evidence="2">Pogo transposable element with KRAB domain</fullName>
    </submittedName>
</protein>
<comment type="caution">
    <text evidence="2">The sequence shown here is derived from an EMBL/GenBank/DDBJ whole genome shotgun (WGS) entry which is preliminary data.</text>
</comment>